<evidence type="ECO:0000313" key="3">
    <source>
        <dbReference type="EMBL" id="CAL8098584.1"/>
    </source>
</evidence>
<dbReference type="Gene3D" id="1.10.533.10">
    <property type="entry name" value="Death Domain, Fas"/>
    <property type="match status" value="1"/>
</dbReference>
<proteinExistence type="predicted"/>
<reference evidence="3 4" key="1">
    <citation type="submission" date="2024-08" db="EMBL/GenBank/DDBJ databases">
        <authorList>
            <person name="Cucini C."/>
            <person name="Frati F."/>
        </authorList>
    </citation>
    <scope>NUCLEOTIDE SEQUENCE [LARGE SCALE GENOMIC DNA]</scope>
</reference>
<dbReference type="InterPro" id="IPR000488">
    <property type="entry name" value="Death_dom"/>
</dbReference>
<feature type="domain" description="Death" evidence="2">
    <location>
        <begin position="38"/>
        <end position="106"/>
    </location>
</feature>
<dbReference type="CDD" id="cd01670">
    <property type="entry name" value="Death"/>
    <property type="match status" value="1"/>
</dbReference>
<dbReference type="InterPro" id="IPR011029">
    <property type="entry name" value="DEATH-like_dom_sf"/>
</dbReference>
<evidence type="ECO:0000256" key="1">
    <source>
        <dbReference type="SAM" id="MobiDB-lite"/>
    </source>
</evidence>
<gene>
    <name evidence="3" type="ORF">ODALV1_LOCUS9982</name>
</gene>
<organism evidence="3 4">
    <name type="scientific">Orchesella dallaii</name>
    <dbReference type="NCBI Taxonomy" id="48710"/>
    <lineage>
        <taxon>Eukaryota</taxon>
        <taxon>Metazoa</taxon>
        <taxon>Ecdysozoa</taxon>
        <taxon>Arthropoda</taxon>
        <taxon>Hexapoda</taxon>
        <taxon>Collembola</taxon>
        <taxon>Entomobryomorpha</taxon>
        <taxon>Entomobryoidea</taxon>
        <taxon>Orchesellidae</taxon>
        <taxon>Orchesellinae</taxon>
        <taxon>Orchesella</taxon>
    </lineage>
</organism>
<evidence type="ECO:0000313" key="4">
    <source>
        <dbReference type="Proteomes" id="UP001642540"/>
    </source>
</evidence>
<dbReference type="Pfam" id="PF00531">
    <property type="entry name" value="Death"/>
    <property type="match status" value="1"/>
</dbReference>
<comment type="caution">
    <text evidence="3">The sequence shown here is derived from an EMBL/GenBank/DDBJ whole genome shotgun (WGS) entry which is preliminary data.</text>
</comment>
<feature type="region of interest" description="Disordered" evidence="1">
    <location>
        <begin position="159"/>
        <end position="195"/>
    </location>
</feature>
<accession>A0ABP1QCT0</accession>
<dbReference type="SUPFAM" id="SSF47986">
    <property type="entry name" value="DEATH domain"/>
    <property type="match status" value="1"/>
</dbReference>
<feature type="compositionally biased region" description="Low complexity" evidence="1">
    <location>
        <begin position="174"/>
        <end position="189"/>
    </location>
</feature>
<dbReference type="EMBL" id="CAXLJM020000030">
    <property type="protein sequence ID" value="CAL8098584.1"/>
    <property type="molecule type" value="Genomic_DNA"/>
</dbReference>
<dbReference type="PROSITE" id="PS50017">
    <property type="entry name" value="DEATH_DOMAIN"/>
    <property type="match status" value="1"/>
</dbReference>
<name>A0ABP1QCT0_9HEXA</name>
<evidence type="ECO:0000259" key="2">
    <source>
        <dbReference type="PROSITE" id="PS50017"/>
    </source>
</evidence>
<keyword evidence="4" id="KW-1185">Reference proteome</keyword>
<sequence length="213" mass="23453">MNLGSTLIIGDEPCTFNAVCETLINAKTATVILSKPMELARALEIPSDKLVEIREKQGHTSAPSLLFEILTSWKAQKSSCATLQAFVLVLESLQWNDCADELKKKFCQFESTTFEDSPISKPVLSQQVVSFTERSNNNLETLRSPLQVSHQINSTSILCKSPRSPSPTMTIYMDSTGTDTSSTSTPTKTPSKHRLSLLSPQVANRLARDSVRC</sequence>
<dbReference type="Proteomes" id="UP001642540">
    <property type="component" value="Unassembled WGS sequence"/>
</dbReference>
<protein>
    <recommendedName>
        <fullName evidence="2">Death domain-containing protein</fullName>
    </recommendedName>
</protein>